<evidence type="ECO:0000256" key="6">
    <source>
        <dbReference type="SAM" id="Phobius"/>
    </source>
</evidence>
<keyword evidence="9" id="KW-1185">Reference proteome</keyword>
<name>A0AA36CM60_9BILA</name>
<dbReference type="InterPro" id="IPR023485">
    <property type="entry name" value="Ptyr_pPase"/>
</dbReference>
<gene>
    <name evidence="8" type="ORF">MSPICULIGERA_LOCUS9187</name>
</gene>
<proteinExistence type="predicted"/>
<dbReference type="PANTHER" id="PTHR43302">
    <property type="entry name" value="TRANSPORTER ARSB-RELATED"/>
    <property type="match status" value="1"/>
</dbReference>
<keyword evidence="4 6" id="KW-1133">Transmembrane helix</keyword>
<dbReference type="Pfam" id="PF02040">
    <property type="entry name" value="ArsB"/>
    <property type="match status" value="1"/>
</dbReference>
<evidence type="ECO:0000256" key="3">
    <source>
        <dbReference type="ARBA" id="ARBA00022692"/>
    </source>
</evidence>
<dbReference type="PRINTS" id="PR00758">
    <property type="entry name" value="ARSENICPUMP"/>
</dbReference>
<protein>
    <recommendedName>
        <fullName evidence="7">Phosphotyrosine protein phosphatase I domain-containing protein</fullName>
    </recommendedName>
</protein>
<dbReference type="PANTHER" id="PTHR43302:SF5">
    <property type="entry name" value="TRANSPORTER ARSB-RELATED"/>
    <property type="match status" value="1"/>
</dbReference>
<feature type="domain" description="Phosphotyrosine protein phosphatase I" evidence="7">
    <location>
        <begin position="311"/>
        <end position="430"/>
    </location>
</feature>
<accession>A0AA36CM60</accession>
<dbReference type="Proteomes" id="UP001177023">
    <property type="component" value="Unassembled WGS sequence"/>
</dbReference>
<dbReference type="Pfam" id="PF13450">
    <property type="entry name" value="NAD_binding_8"/>
    <property type="match status" value="1"/>
</dbReference>
<dbReference type="SUPFAM" id="SSF52788">
    <property type="entry name" value="Phosphotyrosine protein phosphatases I"/>
    <property type="match status" value="1"/>
</dbReference>
<comment type="subcellular location">
    <subcellularLocation>
        <location evidence="1">Cell membrane</location>
        <topology evidence="1">Multi-pass membrane protein</topology>
    </subcellularLocation>
</comment>
<evidence type="ECO:0000256" key="5">
    <source>
        <dbReference type="ARBA" id="ARBA00023136"/>
    </source>
</evidence>
<dbReference type="InterPro" id="IPR036196">
    <property type="entry name" value="Ptyr_pPase_sf"/>
</dbReference>
<dbReference type="GO" id="GO:0015105">
    <property type="term" value="F:arsenite transmembrane transporter activity"/>
    <property type="evidence" value="ECO:0007669"/>
    <property type="project" value="InterPro"/>
</dbReference>
<dbReference type="CDD" id="cd01118">
    <property type="entry name" value="ArsB_permease"/>
    <property type="match status" value="1"/>
</dbReference>
<reference evidence="8" key="1">
    <citation type="submission" date="2023-06" db="EMBL/GenBank/DDBJ databases">
        <authorList>
            <person name="Delattre M."/>
        </authorList>
    </citation>
    <scope>NUCLEOTIDE SEQUENCE</scope>
    <source>
        <strain evidence="8">AF72</strain>
    </source>
</reference>
<organism evidence="8 9">
    <name type="scientific">Mesorhabditis spiculigera</name>
    <dbReference type="NCBI Taxonomy" id="96644"/>
    <lineage>
        <taxon>Eukaryota</taxon>
        <taxon>Metazoa</taxon>
        <taxon>Ecdysozoa</taxon>
        <taxon>Nematoda</taxon>
        <taxon>Chromadorea</taxon>
        <taxon>Rhabditida</taxon>
        <taxon>Rhabditina</taxon>
        <taxon>Rhabditomorpha</taxon>
        <taxon>Rhabditoidea</taxon>
        <taxon>Rhabditidae</taxon>
        <taxon>Mesorhabditinae</taxon>
        <taxon>Mesorhabditis</taxon>
    </lineage>
</organism>
<evidence type="ECO:0000256" key="4">
    <source>
        <dbReference type="ARBA" id="ARBA00022989"/>
    </source>
</evidence>
<keyword evidence="5 6" id="KW-0472">Membrane</keyword>
<feature type="transmembrane region" description="Helical" evidence="6">
    <location>
        <begin position="321"/>
        <end position="339"/>
    </location>
</feature>
<comment type="caution">
    <text evidence="8">The sequence shown here is derived from an EMBL/GenBank/DDBJ whole genome shotgun (WGS) entry which is preliminary data.</text>
</comment>
<evidence type="ECO:0000313" key="8">
    <source>
        <dbReference type="EMBL" id="CAJ0570751.1"/>
    </source>
</evidence>
<evidence type="ECO:0000256" key="1">
    <source>
        <dbReference type="ARBA" id="ARBA00004651"/>
    </source>
</evidence>
<sequence>MIKHIPMNQVSCCEAPVQENGKLPVAIIGAGPVGLAAAAQLISKGEPFMLFEAGDEVGANIRKWEHVRLFSPWQYNIDKAAKELLLKANWVAPQNEKIPTDEIGFFEWAALHMARLARGNGKLMFVYVVLLGAGVAAFFANDGAALILTPIVLAMVRALKFDQKMILPFIIASGFIADTTSLPLVVSNLVNIVSADYFGIGFVEKSIPGNYEVSQLKKPAEAIKDKKLFKISWVILAVLLIAYLMSEFIQVPVSVIAGVIAILFILAARRSHAIQTWKLIKGAPWAVVIFSIGMYVVVYGLRNVGLTDELGKVIQAIADQGLYISTLGMGFLAAVLSSVMNNMPTVMIDALAIDGTNVIDPEILKQADYIITLCGHANDNCPVVRNDKAERWHWGFDDPAKATGTEEEITATFAEVRDSIKARIEQFLKEVVVDLREEATECAYPAAHVKWVKVPLDDNTKENEAELFKQAIDEVVGAYNAGKKVAFHSQYYKDAADPCDRLLLFN</sequence>
<dbReference type="SUPFAM" id="SSF51905">
    <property type="entry name" value="FAD/NAD(P)-binding domain"/>
    <property type="match status" value="1"/>
</dbReference>
<feature type="transmembrane region" description="Helical" evidence="6">
    <location>
        <begin position="251"/>
        <end position="268"/>
    </location>
</feature>
<dbReference type="SMART" id="SM00226">
    <property type="entry name" value="LMWPc"/>
    <property type="match status" value="1"/>
</dbReference>
<keyword evidence="2" id="KW-1003">Cell membrane</keyword>
<feature type="transmembrane region" description="Helical" evidence="6">
    <location>
        <begin position="228"/>
        <end position="245"/>
    </location>
</feature>
<dbReference type="EMBL" id="CATQJA010002462">
    <property type="protein sequence ID" value="CAJ0570751.1"/>
    <property type="molecule type" value="Genomic_DNA"/>
</dbReference>
<evidence type="ECO:0000313" key="9">
    <source>
        <dbReference type="Proteomes" id="UP001177023"/>
    </source>
</evidence>
<dbReference type="AlphaFoldDB" id="A0AA36CM60"/>
<evidence type="ECO:0000259" key="7">
    <source>
        <dbReference type="SMART" id="SM00226"/>
    </source>
</evidence>
<feature type="transmembrane region" description="Helical" evidence="6">
    <location>
        <begin position="165"/>
        <end position="186"/>
    </location>
</feature>
<dbReference type="SUPFAM" id="SSF51971">
    <property type="entry name" value="Nucleotide-binding domain"/>
    <property type="match status" value="1"/>
</dbReference>
<feature type="transmembrane region" description="Helical" evidence="6">
    <location>
        <begin position="280"/>
        <end position="301"/>
    </location>
</feature>
<dbReference type="InterPro" id="IPR036188">
    <property type="entry name" value="FAD/NAD-bd_sf"/>
</dbReference>
<feature type="non-terminal residue" evidence="8">
    <location>
        <position position="1"/>
    </location>
</feature>
<dbReference type="Gene3D" id="3.50.50.60">
    <property type="entry name" value="FAD/NAD(P)-binding domain"/>
    <property type="match status" value="1"/>
</dbReference>
<dbReference type="Gene3D" id="3.40.50.2300">
    <property type="match status" value="1"/>
</dbReference>
<keyword evidence="3 6" id="KW-0812">Transmembrane</keyword>
<dbReference type="InterPro" id="IPR000802">
    <property type="entry name" value="Arsenical_pump_ArsB"/>
</dbReference>
<dbReference type="GO" id="GO:0005886">
    <property type="term" value="C:plasma membrane"/>
    <property type="evidence" value="ECO:0007669"/>
    <property type="project" value="UniProtKB-SubCell"/>
</dbReference>
<evidence type="ECO:0000256" key="2">
    <source>
        <dbReference type="ARBA" id="ARBA00022475"/>
    </source>
</evidence>
<feature type="transmembrane region" description="Helical" evidence="6">
    <location>
        <begin position="125"/>
        <end position="153"/>
    </location>
</feature>